<dbReference type="CDD" id="cd03809">
    <property type="entry name" value="GT4_MtfB-like"/>
    <property type="match status" value="1"/>
</dbReference>
<reference evidence="5" key="1">
    <citation type="journal article" date="2019" name="Int. J. Syst. Evol. Microbiol.">
        <title>The Global Catalogue of Microorganisms (GCM) 10K type strain sequencing project: providing services to taxonomists for standard genome sequencing and annotation.</title>
        <authorList>
            <consortium name="The Broad Institute Genomics Platform"/>
            <consortium name="The Broad Institute Genome Sequencing Center for Infectious Disease"/>
            <person name="Wu L."/>
            <person name="Ma J."/>
        </authorList>
    </citation>
    <scope>NUCLEOTIDE SEQUENCE [LARGE SCALE GENOMIC DNA]</scope>
    <source>
        <strain evidence="5">JCM 17214</strain>
    </source>
</reference>
<evidence type="ECO:0000313" key="4">
    <source>
        <dbReference type="EMBL" id="GAA3926387.1"/>
    </source>
</evidence>
<name>A0ABP7MMH1_9BACT</name>
<gene>
    <name evidence="4" type="ORF">GCM10022406_10330</name>
</gene>
<dbReference type="EMBL" id="BAABDH010000017">
    <property type="protein sequence ID" value="GAA3926387.1"/>
    <property type="molecule type" value="Genomic_DNA"/>
</dbReference>
<evidence type="ECO:0008006" key="6">
    <source>
        <dbReference type="Google" id="ProtNLM"/>
    </source>
</evidence>
<proteinExistence type="predicted"/>
<comment type="caution">
    <text evidence="4">The sequence shown here is derived from an EMBL/GenBank/DDBJ whole genome shotgun (WGS) entry which is preliminary data.</text>
</comment>
<dbReference type="SUPFAM" id="SSF53756">
    <property type="entry name" value="UDP-Glycosyltransferase/glycogen phosphorylase"/>
    <property type="match status" value="1"/>
</dbReference>
<dbReference type="RefSeq" id="WP_345111016.1">
    <property type="nucleotide sequence ID" value="NZ_BAABDH010000017.1"/>
</dbReference>
<feature type="domain" description="Glycosyltransferase subfamily 4-like N-terminal" evidence="3">
    <location>
        <begin position="16"/>
        <end position="174"/>
    </location>
</feature>
<feature type="domain" description="Glycosyl transferase family 1" evidence="2">
    <location>
        <begin position="187"/>
        <end position="340"/>
    </location>
</feature>
<dbReference type="Pfam" id="PF13439">
    <property type="entry name" value="Glyco_transf_4"/>
    <property type="match status" value="1"/>
</dbReference>
<keyword evidence="1" id="KW-0808">Transferase</keyword>
<evidence type="ECO:0000259" key="2">
    <source>
        <dbReference type="Pfam" id="PF00534"/>
    </source>
</evidence>
<accession>A0ABP7MMH1</accession>
<evidence type="ECO:0000259" key="3">
    <source>
        <dbReference type="Pfam" id="PF13439"/>
    </source>
</evidence>
<sequence>MKILYDHQIFSIQDFGGVSRYFHELLEHAGPGLTAELPVVLSNNLYLHDRRHTRHHEFFRRLPLRGRWRLMQYVNHQATLRALRRQDFDVFHPTLNSSAYFLDLLEEKPFVLTIHDMIERLFPQFYAGPGTGAAQELLSRRASRIIAVSEHTRADILRLLPVPPERVEVIYHGYAHREYSAAESRVAAPANYVLYTGTRALYKNFSCLAEAFSQLSQRAFPDLHLVCAGGHPFTPVERELLRRQGLAGRVHHFGLLTDAQLQQLYRGARAFVFPSHYEGFGLPILEAFGQQCPVVLSRASCFPEIAQDAALYFDPNQPADLRQQLERLLGQPELRAHLTRLGYLRVRDFSWQHTAASTRQVYEEARAATPVFSH</sequence>
<dbReference type="InterPro" id="IPR028098">
    <property type="entry name" value="Glyco_trans_4-like_N"/>
</dbReference>
<dbReference type="Gene3D" id="3.40.50.2000">
    <property type="entry name" value="Glycogen Phosphorylase B"/>
    <property type="match status" value="2"/>
</dbReference>
<dbReference type="InterPro" id="IPR001296">
    <property type="entry name" value="Glyco_trans_1"/>
</dbReference>
<evidence type="ECO:0000313" key="5">
    <source>
        <dbReference type="Proteomes" id="UP001499909"/>
    </source>
</evidence>
<dbReference type="Proteomes" id="UP001499909">
    <property type="component" value="Unassembled WGS sequence"/>
</dbReference>
<protein>
    <recommendedName>
        <fullName evidence="6">Glycosyltransferase family 1 protein</fullName>
    </recommendedName>
</protein>
<dbReference type="PANTHER" id="PTHR46401:SF2">
    <property type="entry name" value="GLYCOSYLTRANSFERASE WBBK-RELATED"/>
    <property type="match status" value="1"/>
</dbReference>
<dbReference type="PANTHER" id="PTHR46401">
    <property type="entry name" value="GLYCOSYLTRANSFERASE WBBK-RELATED"/>
    <property type="match status" value="1"/>
</dbReference>
<evidence type="ECO:0000256" key="1">
    <source>
        <dbReference type="ARBA" id="ARBA00022679"/>
    </source>
</evidence>
<dbReference type="Pfam" id="PF00534">
    <property type="entry name" value="Glycos_transf_1"/>
    <property type="match status" value="1"/>
</dbReference>
<keyword evidence="5" id="KW-1185">Reference proteome</keyword>
<organism evidence="4 5">
    <name type="scientific">Hymenobacter algoricola</name>
    <dbReference type="NCBI Taxonomy" id="486267"/>
    <lineage>
        <taxon>Bacteria</taxon>
        <taxon>Pseudomonadati</taxon>
        <taxon>Bacteroidota</taxon>
        <taxon>Cytophagia</taxon>
        <taxon>Cytophagales</taxon>
        <taxon>Hymenobacteraceae</taxon>
        <taxon>Hymenobacter</taxon>
    </lineage>
</organism>